<dbReference type="Pfam" id="PF18793">
    <property type="entry name" value="nos_propeller_2"/>
    <property type="match status" value="1"/>
</dbReference>
<evidence type="ECO:0000256" key="12">
    <source>
        <dbReference type="ARBA" id="ARBA00022837"/>
    </source>
</evidence>
<evidence type="ECO:0000256" key="4">
    <source>
        <dbReference type="ARBA" id="ARBA00006790"/>
    </source>
</evidence>
<evidence type="ECO:0000256" key="11">
    <source>
        <dbReference type="ARBA" id="ARBA00022764"/>
    </source>
</evidence>
<keyword evidence="10 18" id="KW-0732">Signal</keyword>
<evidence type="ECO:0000256" key="9">
    <source>
        <dbReference type="ARBA" id="ARBA00022723"/>
    </source>
</evidence>
<evidence type="ECO:0000256" key="17">
    <source>
        <dbReference type="ARBA" id="ARBA00049555"/>
    </source>
</evidence>
<feature type="binding site" evidence="18">
    <location>
        <position position="643"/>
    </location>
    <ligand>
        <name>Cu cation</name>
        <dbReference type="ChEBI" id="CHEBI:23378"/>
        <label>A1</label>
    </ligand>
</feature>
<evidence type="ECO:0000256" key="3">
    <source>
        <dbReference type="ARBA" id="ARBA00004779"/>
    </source>
</evidence>
<feature type="binding site" evidence="18">
    <location>
        <position position="141"/>
    </location>
    <ligand>
        <name>Cu cation</name>
        <dbReference type="ChEBI" id="CHEBI:23378"/>
        <label>Z2</label>
    </ligand>
</feature>
<keyword evidence="21" id="KW-1185">Reference proteome</keyword>
<dbReference type="InterPro" id="IPR011045">
    <property type="entry name" value="N2O_reductase_N"/>
</dbReference>
<comment type="PTM">
    <text evidence="18">Predicted to be exported by the Tat system. The position of the signal peptide cleavage has not been experimentally proven.</text>
</comment>
<comment type="catalytic activity">
    <reaction evidence="17 18">
        <text>N2 + 2 Fe(III)-[cytochrome c] + H2O = nitrous oxide + 2 Fe(II)-[cytochrome c] + 2 H(+)</text>
        <dbReference type="Rhea" id="RHEA:43108"/>
        <dbReference type="Rhea" id="RHEA-COMP:10350"/>
        <dbReference type="Rhea" id="RHEA-COMP:14399"/>
        <dbReference type="ChEBI" id="CHEBI:15377"/>
        <dbReference type="ChEBI" id="CHEBI:15378"/>
        <dbReference type="ChEBI" id="CHEBI:17045"/>
        <dbReference type="ChEBI" id="CHEBI:17997"/>
        <dbReference type="ChEBI" id="CHEBI:29033"/>
        <dbReference type="ChEBI" id="CHEBI:29034"/>
        <dbReference type="EC" id="1.7.2.4"/>
    </reaction>
</comment>
<feature type="binding site" evidence="18">
    <location>
        <position position="478"/>
    </location>
    <ligand>
        <name>Ca(2+)</name>
        <dbReference type="ChEBI" id="CHEBI:29108"/>
        <label>1</label>
    </ligand>
</feature>
<feature type="binding site" evidence="18">
    <location>
        <position position="391"/>
    </location>
    <ligand>
        <name>Cu cation</name>
        <dbReference type="ChEBI" id="CHEBI:23378"/>
        <label>Z1</label>
    </ligand>
</feature>
<evidence type="ECO:0000313" key="20">
    <source>
        <dbReference type="EMBL" id="MFC3085219.1"/>
    </source>
</evidence>
<evidence type="ECO:0000256" key="15">
    <source>
        <dbReference type="ARBA" id="ARBA00031077"/>
    </source>
</evidence>
<dbReference type="Gene3D" id="2.60.40.420">
    <property type="entry name" value="Cupredoxins - blue copper proteins"/>
    <property type="match status" value="1"/>
</dbReference>
<dbReference type="PANTHER" id="PTHR42838">
    <property type="entry name" value="CYTOCHROME C OXIDASE SUBUNIT II"/>
    <property type="match status" value="1"/>
</dbReference>
<feature type="binding site" evidence="18">
    <location>
        <position position="636"/>
    </location>
    <ligand>
        <name>Cu cation</name>
        <dbReference type="ChEBI" id="CHEBI:23378"/>
        <label>A2</label>
    </ligand>
</feature>
<keyword evidence="11 18" id="KW-0574">Periplasm</keyword>
<feature type="binding site" evidence="18">
    <location>
        <position position="142"/>
    </location>
    <ligand>
        <name>Cu cation</name>
        <dbReference type="ChEBI" id="CHEBI:23378"/>
        <label>Z3</label>
    </ligand>
</feature>
<feature type="binding site" evidence="18">
    <location>
        <position position="267"/>
    </location>
    <ligand>
        <name>Ca(2+)</name>
        <dbReference type="ChEBI" id="CHEBI:29108"/>
        <label>2</label>
    </ligand>
</feature>
<comment type="pathway">
    <text evidence="3">Nitrogen metabolism; nitrate reduction (denitrification); dinitrogen from nitrate: step 4/4.</text>
</comment>
<comment type="function">
    <text evidence="1 18">Nitrous-oxide reductase is part of a bacterial respiratory system which is activated under anaerobic conditions in the presence of nitrate or nitrous oxide.</text>
</comment>
<dbReference type="NCBIfam" id="TIGR04244">
    <property type="entry name" value="nitrous_NosZ_RR"/>
    <property type="match status" value="1"/>
</dbReference>
<evidence type="ECO:0000256" key="13">
    <source>
        <dbReference type="ARBA" id="ARBA00023002"/>
    </source>
</evidence>
<feature type="binding site" evidence="18">
    <location>
        <position position="632"/>
    </location>
    <ligand>
        <name>Cu cation</name>
        <dbReference type="ChEBI" id="CHEBI:23378"/>
        <label>A1</label>
    </ligand>
</feature>
<dbReference type="GO" id="GO:0050304">
    <property type="term" value="F:nitrous-oxide reductase activity"/>
    <property type="evidence" value="ECO:0007669"/>
    <property type="project" value="UniProtKB-EC"/>
</dbReference>
<proteinExistence type="inferred from homology"/>
<keyword evidence="12 18" id="KW-0106">Calcium</keyword>
<feature type="binding site" evidence="18">
    <location>
        <position position="333"/>
    </location>
    <ligand>
        <name>Cu cation</name>
        <dbReference type="ChEBI" id="CHEBI:23378"/>
        <label>Z1</label>
    </ligand>
</feature>
<dbReference type="EC" id="1.7.2.4" evidence="7 18"/>
<protein>
    <recommendedName>
        <fullName evidence="8 18">Nitrous-oxide reductase</fullName>
        <ecNumber evidence="7 18">1.7.2.4</ecNumber>
    </recommendedName>
    <alternativeName>
        <fullName evidence="15 18">N(2)OR</fullName>
    </alternativeName>
    <alternativeName>
        <fullName evidence="16 18">N2O reductase</fullName>
    </alternativeName>
</protein>
<feature type="domain" description="Cytochrome oxidase subunit II copper A binding" evidence="19">
    <location>
        <begin position="553"/>
        <end position="654"/>
    </location>
</feature>
<keyword evidence="14 18" id="KW-0186">Copper</keyword>
<keyword evidence="13 18" id="KW-0560">Oxidoreductase</keyword>
<feature type="binding site" evidence="18">
    <location>
        <position position="284"/>
    </location>
    <ligand>
        <name>Ca(2+)</name>
        <dbReference type="ChEBI" id="CHEBI:29108"/>
        <label>2</label>
    </ligand>
</feature>
<evidence type="ECO:0000256" key="1">
    <source>
        <dbReference type="ARBA" id="ARBA00003034"/>
    </source>
</evidence>
<dbReference type="Pfam" id="PF18764">
    <property type="entry name" value="nos_propeller"/>
    <property type="match status" value="1"/>
</dbReference>
<dbReference type="InterPro" id="IPR041114">
    <property type="entry name" value="Nos_propeller"/>
</dbReference>
<evidence type="ECO:0000256" key="10">
    <source>
        <dbReference type="ARBA" id="ARBA00022729"/>
    </source>
</evidence>
<feature type="binding site" evidence="18">
    <location>
        <position position="503"/>
    </location>
    <ligand>
        <name>Cu cation</name>
        <dbReference type="ChEBI" id="CHEBI:23378"/>
        <label>Z4</label>
    </ligand>
</feature>
<dbReference type="PROSITE" id="PS51318">
    <property type="entry name" value="TAT"/>
    <property type="match status" value="1"/>
</dbReference>
<dbReference type="InterPro" id="IPR034205">
    <property type="entry name" value="N2OR_C"/>
</dbReference>
<evidence type="ECO:0000256" key="8">
    <source>
        <dbReference type="ARBA" id="ARBA00016560"/>
    </source>
</evidence>
<gene>
    <name evidence="18 20" type="primary">nosZ</name>
    <name evidence="20" type="ORF">ACFOD6_04065</name>
</gene>
<feature type="region of interest" description="COX2-like" evidence="18">
    <location>
        <begin position="556"/>
        <end position="654"/>
    </location>
</feature>
<comment type="similarity">
    <text evidence="4 18">In the C-terminal section; belongs to the cytochrome c oxidase subunit 2 family.</text>
</comment>
<feature type="binding site" evidence="18">
    <location>
        <position position="442"/>
    </location>
    <ligand>
        <name>Cu cation</name>
        <dbReference type="ChEBI" id="CHEBI:23378"/>
        <label>Z3</label>
    </ligand>
</feature>
<dbReference type="InterPro" id="IPR041142">
    <property type="entry name" value="NOS_propeller_2"/>
</dbReference>
<feature type="binding site" evidence="18">
    <location>
        <position position="640"/>
    </location>
    <ligand>
        <name>Cu cation</name>
        <dbReference type="ChEBI" id="CHEBI:23378"/>
        <label>A2</label>
    </ligand>
</feature>
<feature type="binding site" evidence="18">
    <location>
        <position position="331"/>
    </location>
    <ligand>
        <name>Ca(2+)</name>
        <dbReference type="ChEBI" id="CHEBI:29108"/>
        <label>2</label>
    </ligand>
</feature>
<dbReference type="PROSITE" id="PS50857">
    <property type="entry name" value="COX2_CUA"/>
    <property type="match status" value="1"/>
</dbReference>
<accession>A0ABV7DRJ5</accession>
<feature type="binding site" evidence="18">
    <location>
        <position position="597"/>
    </location>
    <ligand>
        <name>Cu cation</name>
        <dbReference type="ChEBI" id="CHEBI:23378"/>
        <label>A1</label>
    </ligand>
</feature>
<evidence type="ECO:0000259" key="19">
    <source>
        <dbReference type="PROSITE" id="PS50857"/>
    </source>
</evidence>
<dbReference type="EMBL" id="JBHRSM010000009">
    <property type="protein sequence ID" value="MFC3085219.1"/>
    <property type="molecule type" value="Genomic_DNA"/>
</dbReference>
<dbReference type="InterPro" id="IPR006311">
    <property type="entry name" value="TAT_signal"/>
</dbReference>
<comment type="subunit">
    <text evidence="6 18">Homodimer.</text>
</comment>
<dbReference type="Gene3D" id="2.130.10.10">
    <property type="entry name" value="YVTN repeat-like/Quinoprotein amine dehydrogenase"/>
    <property type="match status" value="1"/>
</dbReference>
<evidence type="ECO:0000256" key="14">
    <source>
        <dbReference type="ARBA" id="ARBA00023008"/>
    </source>
</evidence>
<feature type="binding site" evidence="18">
    <location>
        <position position="634"/>
    </location>
    <ligand>
        <name>Cu cation</name>
        <dbReference type="ChEBI" id="CHEBI:23378"/>
        <label>A2</label>
    </ligand>
</feature>
<dbReference type="InterPro" id="IPR023644">
    <property type="entry name" value="NO_Rdtase"/>
</dbReference>
<comment type="caution">
    <text evidence="20">The sequence shown here is derived from an EMBL/GenBank/DDBJ whole genome shotgun (WGS) entry which is preliminary data.</text>
</comment>
<feature type="binding site" evidence="18">
    <location>
        <position position="463"/>
    </location>
    <ligand>
        <name>Ca(2+)</name>
        <dbReference type="ChEBI" id="CHEBI:29108"/>
        <label>1</label>
    </ligand>
</feature>
<feature type="binding site" evidence="18">
    <location>
        <position position="636"/>
    </location>
    <ligand>
        <name>Cu cation</name>
        <dbReference type="ChEBI" id="CHEBI:23378"/>
        <label>A1</label>
    </ligand>
</feature>
<comment type="cofactor">
    <cofactor evidence="18">
        <name>Cu cation</name>
        <dbReference type="ChEBI" id="CHEBI:23378"/>
    </cofactor>
    <text evidence="18">Binds 6 Cu cations per subunit. Each subunit contains 2 copper centers; Cu(A) (binuclear) and Cu(Z) (tetranuclear). Cu(Z) is thought to be the site of nitrous oxide reduction.</text>
</comment>
<organism evidence="20 21">
    <name type="scientific">Tabrizicola soli</name>
    <dbReference type="NCBI Taxonomy" id="2185115"/>
    <lineage>
        <taxon>Bacteria</taxon>
        <taxon>Pseudomonadati</taxon>
        <taxon>Pseudomonadota</taxon>
        <taxon>Alphaproteobacteria</taxon>
        <taxon>Rhodobacterales</taxon>
        <taxon>Paracoccaceae</taxon>
        <taxon>Tabrizicola</taxon>
    </lineage>
</organism>
<comment type="subcellular location">
    <subcellularLocation>
        <location evidence="2 18">Periplasm</location>
    </subcellularLocation>
</comment>
<dbReference type="CDD" id="cd04223">
    <property type="entry name" value="N2OR_C"/>
    <property type="match status" value="1"/>
</dbReference>
<evidence type="ECO:0000313" key="21">
    <source>
        <dbReference type="Proteomes" id="UP001595445"/>
    </source>
</evidence>
<dbReference type="SUPFAM" id="SSF50974">
    <property type="entry name" value="Nitrous oxide reductase, N-terminal domain"/>
    <property type="match status" value="1"/>
</dbReference>
<dbReference type="PANTHER" id="PTHR42838:SF2">
    <property type="entry name" value="NITROUS-OXIDE REDUCTASE"/>
    <property type="match status" value="1"/>
</dbReference>
<evidence type="ECO:0000256" key="2">
    <source>
        <dbReference type="ARBA" id="ARBA00004418"/>
    </source>
</evidence>
<dbReference type="InterPro" id="IPR051403">
    <property type="entry name" value="NosZ/Cyto_c_oxidase_sub2"/>
</dbReference>
<evidence type="ECO:0000256" key="16">
    <source>
        <dbReference type="ARBA" id="ARBA00032847"/>
    </source>
</evidence>
<feature type="binding site" evidence="18">
    <location>
        <position position="270"/>
    </location>
    <ligand>
        <name>Ca(2+)</name>
        <dbReference type="ChEBI" id="CHEBI:29108"/>
        <label>2</label>
    </ligand>
</feature>
<dbReference type="HAMAP" id="MF_00716">
    <property type="entry name" value="NosZ"/>
    <property type="match status" value="1"/>
</dbReference>
<feature type="binding site" evidence="18">
    <location>
        <position position="190"/>
    </location>
    <ligand>
        <name>Cu cation</name>
        <dbReference type="ChEBI" id="CHEBI:23378"/>
        <label>Z2</label>
    </ligand>
</feature>
<feature type="binding site" evidence="18">
    <location>
        <position position="632"/>
    </location>
    <ligand>
        <name>Cu cation</name>
        <dbReference type="ChEBI" id="CHEBI:23378"/>
        <label>A2</label>
    </ligand>
</feature>
<dbReference type="RefSeq" id="WP_197646920.1">
    <property type="nucleotide sequence ID" value="NZ_JAEACP010000021.1"/>
</dbReference>
<evidence type="ECO:0000256" key="7">
    <source>
        <dbReference type="ARBA" id="ARBA00011896"/>
    </source>
</evidence>
<reference evidence="21" key="1">
    <citation type="journal article" date="2019" name="Int. J. Syst. Evol. Microbiol.">
        <title>The Global Catalogue of Microorganisms (GCM) 10K type strain sequencing project: providing services to taxonomists for standard genome sequencing and annotation.</title>
        <authorList>
            <consortium name="The Broad Institute Genomics Platform"/>
            <consortium name="The Broad Institute Genome Sequencing Center for Infectious Disease"/>
            <person name="Wu L."/>
            <person name="Ma J."/>
        </authorList>
    </citation>
    <scope>NUCLEOTIDE SEQUENCE [LARGE SCALE GENOMIC DNA]</scope>
    <source>
        <strain evidence="21">KCTC 62102</strain>
    </source>
</reference>
<dbReference type="Proteomes" id="UP001595445">
    <property type="component" value="Unassembled WGS sequence"/>
</dbReference>
<evidence type="ECO:0000256" key="18">
    <source>
        <dbReference type="HAMAP-Rule" id="MF_00716"/>
    </source>
</evidence>
<name>A0ABV7DRJ5_9RHOB</name>
<dbReference type="InterPro" id="IPR002429">
    <property type="entry name" value="CcO_II-like_C"/>
</dbReference>
<sequence length="654" mass="71315">MSERPISGITRRGLLGATAGGAALAGAIGGGRLALGTGAGVGALALGSTAALAAGEGFNIAPGQLDTHYGFWSSGQTGEMRILGIPSMRELMRVPVFNRCSATGWGETNESIRIHQRTMTEKTKKQLAANGKKIHDNGDLHHVHMSFTDGKYDGKYLFMNDKANTRVARVRCDVMKTDAILEIPNAKAIHGMRPQKAPMTKYIFCNGEDEAPLVNDGTTMQDVSTYVNIFTAVDAEAMMPAWQVMVSGNLDNCDADYEGKWAFSTSYNSEMGMTLADMTAAEMDHVVVFNIAAIEAAVAAGEGQELNGVRVLDGRKDANSNFTRYIPIANNPHGCNMAPDKKHLCIAGKLSPTVTVLDVTKFDALFEKPAAEVDLRSAVVAEPELGLGPLHTAFDGRGNAYTSLFLDSQVVKWNIEDAIKAYAGEQIDPIKDKLDVHYQPGHLKTVMGETLEAENQWLVCLCKFSKDRFLNVGPLKPENDQLIDISGDKMVIVHDGPNFAEPHDAIAVAASRMTNIRSTWDRQDKMWAETRAQAEADGVNLDDWQDMVIRDKDDPKKVRVYMTSQAPNFALESFTVKEGDEVTVIVTNLDDIDDLTHGFTMGNHGVAMEVGPQATSSITFVAANAGVYWYYCQWFCHALHMEMRGRMFVEPSGA</sequence>
<evidence type="ECO:0000256" key="6">
    <source>
        <dbReference type="ARBA" id="ARBA00011738"/>
    </source>
</evidence>
<dbReference type="InterPro" id="IPR015943">
    <property type="entry name" value="WD40/YVTN_repeat-like_dom_sf"/>
</dbReference>
<comment type="cofactor">
    <cofactor evidence="18">
        <name>Ca(2+)</name>
        <dbReference type="ChEBI" id="CHEBI:29108"/>
    </cofactor>
    <text evidence="18">Binds 2 calcium ions per subunit.</text>
</comment>
<dbReference type="SUPFAM" id="SSF49503">
    <property type="entry name" value="Cupredoxins"/>
    <property type="match status" value="1"/>
</dbReference>
<feature type="binding site" evidence="18">
    <location>
        <position position="278"/>
    </location>
    <ligand>
        <name>Ca(2+)</name>
        <dbReference type="ChEBI" id="CHEBI:29108"/>
        <label>2</label>
    </ligand>
</feature>
<comment type="similarity">
    <text evidence="5 18">Belongs to the NosZ family.</text>
</comment>
<dbReference type="InterPro" id="IPR008972">
    <property type="entry name" value="Cupredoxin"/>
</dbReference>
<keyword evidence="9 18" id="KW-0479">Metal-binding</keyword>
<evidence type="ECO:0000256" key="5">
    <source>
        <dbReference type="ARBA" id="ARBA00010372"/>
    </source>
</evidence>